<keyword evidence="4" id="KW-1185">Reference proteome</keyword>
<dbReference type="OrthoDB" id="9802489at2"/>
<gene>
    <name evidence="3" type="ORF">CLV30_13227</name>
</gene>
<reference evidence="3 4" key="1">
    <citation type="submission" date="2018-03" db="EMBL/GenBank/DDBJ databases">
        <title>Genomic Encyclopedia of Archaeal and Bacterial Type Strains, Phase II (KMG-II): from individual species to whole genera.</title>
        <authorList>
            <person name="Goeker M."/>
        </authorList>
    </citation>
    <scope>NUCLEOTIDE SEQUENCE [LARGE SCALE GENOMIC DNA]</scope>
    <source>
        <strain evidence="3 4">DSM 45211</strain>
    </source>
</reference>
<sequence length="270" mass="29158">MDTASTITLGDGTRIRYRLDGPEDAPVLVLSNSIATTLEMWDRNIVDLARRFRVLRYDTRGHGLSDAPSGAYSIERLGRDVLELLDALGFEKAHFCGISLGGLIGQWLGIHVPGRIDRLVLANTSAYLGPAPQWDARITSALGAQDLTATAEMFLGNWFPERLLADEATAAPFRDTILRMRPEGLAGCLAAVRDADMRRTISLIQAPTLVIIGDHDTVCLPEHGTFIAGAIPHAQSLAMPVTHLSNVEDPAGFVDAVSRFLDVSTVVTSS</sequence>
<feature type="domain" description="AB hydrolase-1" evidence="2">
    <location>
        <begin position="26"/>
        <end position="238"/>
    </location>
</feature>
<dbReference type="GO" id="GO:0016787">
    <property type="term" value="F:hydrolase activity"/>
    <property type="evidence" value="ECO:0007669"/>
    <property type="project" value="UniProtKB-KW"/>
</dbReference>
<dbReference type="InterPro" id="IPR050266">
    <property type="entry name" value="AB_hydrolase_sf"/>
</dbReference>
<dbReference type="PRINTS" id="PR00111">
    <property type="entry name" value="ABHYDROLASE"/>
</dbReference>
<accession>A0A2P8D5C2</accession>
<organism evidence="3 4">
    <name type="scientific">Haloactinopolyspora alba</name>
    <dbReference type="NCBI Taxonomy" id="648780"/>
    <lineage>
        <taxon>Bacteria</taxon>
        <taxon>Bacillati</taxon>
        <taxon>Actinomycetota</taxon>
        <taxon>Actinomycetes</taxon>
        <taxon>Jiangellales</taxon>
        <taxon>Jiangellaceae</taxon>
        <taxon>Haloactinopolyspora</taxon>
    </lineage>
</organism>
<dbReference type="GO" id="GO:0016020">
    <property type="term" value="C:membrane"/>
    <property type="evidence" value="ECO:0007669"/>
    <property type="project" value="TreeGrafter"/>
</dbReference>
<dbReference type="Proteomes" id="UP000243528">
    <property type="component" value="Unassembled WGS sequence"/>
</dbReference>
<dbReference type="AlphaFoldDB" id="A0A2P8D5C2"/>
<dbReference type="InterPro" id="IPR000073">
    <property type="entry name" value="AB_hydrolase_1"/>
</dbReference>
<dbReference type="PANTHER" id="PTHR43798:SF31">
    <property type="entry name" value="AB HYDROLASE SUPERFAMILY PROTEIN YCLE"/>
    <property type="match status" value="1"/>
</dbReference>
<evidence type="ECO:0000313" key="3">
    <source>
        <dbReference type="EMBL" id="PSK92411.1"/>
    </source>
</evidence>
<proteinExistence type="predicted"/>
<dbReference type="InterPro" id="IPR029058">
    <property type="entry name" value="AB_hydrolase_fold"/>
</dbReference>
<comment type="caution">
    <text evidence="3">The sequence shown here is derived from an EMBL/GenBank/DDBJ whole genome shotgun (WGS) entry which is preliminary data.</text>
</comment>
<dbReference type="Gene3D" id="3.40.50.1820">
    <property type="entry name" value="alpha/beta hydrolase"/>
    <property type="match status" value="1"/>
</dbReference>
<evidence type="ECO:0000313" key="4">
    <source>
        <dbReference type="Proteomes" id="UP000243528"/>
    </source>
</evidence>
<evidence type="ECO:0000256" key="1">
    <source>
        <dbReference type="ARBA" id="ARBA00022801"/>
    </source>
</evidence>
<dbReference type="RefSeq" id="WP_106539991.1">
    <property type="nucleotide sequence ID" value="NZ_ML142906.1"/>
</dbReference>
<name>A0A2P8D5C2_9ACTN</name>
<dbReference type="PANTHER" id="PTHR43798">
    <property type="entry name" value="MONOACYLGLYCEROL LIPASE"/>
    <property type="match status" value="1"/>
</dbReference>
<dbReference type="Pfam" id="PF00561">
    <property type="entry name" value="Abhydrolase_1"/>
    <property type="match status" value="1"/>
</dbReference>
<evidence type="ECO:0000259" key="2">
    <source>
        <dbReference type="Pfam" id="PF00561"/>
    </source>
</evidence>
<keyword evidence="1" id="KW-0378">Hydrolase</keyword>
<dbReference type="EMBL" id="PYGE01000032">
    <property type="protein sequence ID" value="PSK92411.1"/>
    <property type="molecule type" value="Genomic_DNA"/>
</dbReference>
<dbReference type="SUPFAM" id="SSF53474">
    <property type="entry name" value="alpha/beta-Hydrolases"/>
    <property type="match status" value="1"/>
</dbReference>
<protein>
    <submittedName>
        <fullName evidence="3">3-oxoadipate enol-lactonase</fullName>
    </submittedName>
</protein>